<dbReference type="InterPro" id="IPR011006">
    <property type="entry name" value="CheY-like_superfamily"/>
</dbReference>
<dbReference type="Gene3D" id="3.40.50.2300">
    <property type="match status" value="1"/>
</dbReference>
<sequence>MTKRILLLDDDKFMQNFVSTLLSTSYEVNCYSTIADAYDQLEKNNYHLVITDLNLTNESGENFIKQIKKQPKFAHLPIITLSGEDSSDKKFEILELGVDDYVVKPFLPKELLLRVKNILRKYDKWISKDDTKIVDIPKKKLDIKKNFYLISKRSIDIIGSFVLLTLLSPLFLIVAIAIRLESKGPIFYISRRIGKNYNEIPFLKFRSMKVNADHLVKDLQEVNTYGDEEEVAPENIPQGELLHGDNGFKICENQHKFDNSTSTFFKLQNDPRVTKVGAIIRKTSIDELPQLINVLLGHMSLVGNRPLPIYEAEQLTKDYSVGRFAGAAGITGVWQVAKSKEPFMSEERRIKLDVQYAQNKSIFKDISLIYKTPLAMVQKEE</sequence>
<organism evidence="5 6">
    <name type="scientific">Flammeovirga yaeyamensis</name>
    <dbReference type="NCBI Taxonomy" id="367791"/>
    <lineage>
        <taxon>Bacteria</taxon>
        <taxon>Pseudomonadati</taxon>
        <taxon>Bacteroidota</taxon>
        <taxon>Cytophagia</taxon>
        <taxon>Cytophagales</taxon>
        <taxon>Flammeovirgaceae</taxon>
        <taxon>Flammeovirga</taxon>
    </lineage>
</organism>
<feature type="modified residue" description="4-aspartylphosphate" evidence="2">
    <location>
        <position position="52"/>
    </location>
</feature>
<dbReference type="KEGG" id="fya:KMW28_26015"/>
<dbReference type="Pfam" id="PF02397">
    <property type="entry name" value="Bac_transf"/>
    <property type="match status" value="1"/>
</dbReference>
<keyword evidence="6" id="KW-1185">Reference proteome</keyword>
<proteinExistence type="inferred from homology"/>
<keyword evidence="3" id="KW-1133">Transmembrane helix</keyword>
<evidence type="ECO:0000259" key="4">
    <source>
        <dbReference type="PROSITE" id="PS50110"/>
    </source>
</evidence>
<evidence type="ECO:0000313" key="6">
    <source>
        <dbReference type="Proteomes" id="UP000678679"/>
    </source>
</evidence>
<keyword evidence="3" id="KW-0472">Membrane</keyword>
<dbReference type="AlphaFoldDB" id="A0AAX1NE15"/>
<dbReference type="SUPFAM" id="SSF52172">
    <property type="entry name" value="CheY-like"/>
    <property type="match status" value="1"/>
</dbReference>
<evidence type="ECO:0000256" key="3">
    <source>
        <dbReference type="SAM" id="Phobius"/>
    </source>
</evidence>
<keyword evidence="5" id="KW-0808">Transferase</keyword>
<dbReference type="GO" id="GO:0000160">
    <property type="term" value="P:phosphorelay signal transduction system"/>
    <property type="evidence" value="ECO:0007669"/>
    <property type="project" value="InterPro"/>
</dbReference>
<dbReference type="PANTHER" id="PTHR30576:SF0">
    <property type="entry name" value="UNDECAPRENYL-PHOSPHATE N-ACETYLGALACTOSAMINYL 1-PHOSPHATE TRANSFERASE-RELATED"/>
    <property type="match status" value="1"/>
</dbReference>
<feature type="transmembrane region" description="Helical" evidence="3">
    <location>
        <begin position="155"/>
        <end position="178"/>
    </location>
</feature>
<comment type="similarity">
    <text evidence="1">Belongs to the bacterial sugar transferase family.</text>
</comment>
<evidence type="ECO:0000256" key="1">
    <source>
        <dbReference type="ARBA" id="ARBA00006464"/>
    </source>
</evidence>
<protein>
    <submittedName>
        <fullName evidence="5">Sugar transferase</fullName>
    </submittedName>
</protein>
<name>A0AAX1NE15_9BACT</name>
<dbReference type="PANTHER" id="PTHR30576">
    <property type="entry name" value="COLANIC BIOSYNTHESIS UDP-GLUCOSE LIPID CARRIER TRANSFERASE"/>
    <property type="match status" value="1"/>
</dbReference>
<gene>
    <name evidence="5" type="ORF">KMW28_26015</name>
</gene>
<reference evidence="5 6" key="1">
    <citation type="submission" date="2021-05" db="EMBL/GenBank/DDBJ databases">
        <title>Comparative genomic studies on the polysaccharide-degrading batcterial strains of the Flammeovirga genus.</title>
        <authorList>
            <person name="Zewei F."/>
            <person name="Zheng Z."/>
            <person name="Yu L."/>
            <person name="Ruyue G."/>
            <person name="Yanhong M."/>
            <person name="Yuanyuan C."/>
            <person name="Jingyan G."/>
            <person name="Wenjun H."/>
        </authorList>
    </citation>
    <scope>NUCLEOTIDE SEQUENCE [LARGE SCALE GENOMIC DNA]</scope>
    <source>
        <strain evidence="5 6">NBRC:100898</strain>
    </source>
</reference>
<keyword evidence="2" id="KW-0597">Phosphoprotein</keyword>
<feature type="domain" description="Response regulatory" evidence="4">
    <location>
        <begin position="4"/>
        <end position="119"/>
    </location>
</feature>
<dbReference type="Pfam" id="PF00072">
    <property type="entry name" value="Response_reg"/>
    <property type="match status" value="1"/>
</dbReference>
<dbReference type="SMART" id="SM00448">
    <property type="entry name" value="REC"/>
    <property type="match status" value="1"/>
</dbReference>
<evidence type="ECO:0000313" key="5">
    <source>
        <dbReference type="EMBL" id="QWG04353.1"/>
    </source>
</evidence>
<dbReference type="InterPro" id="IPR003362">
    <property type="entry name" value="Bact_transf"/>
</dbReference>
<evidence type="ECO:0000256" key="2">
    <source>
        <dbReference type="PROSITE-ProRule" id="PRU00169"/>
    </source>
</evidence>
<dbReference type="PROSITE" id="PS50110">
    <property type="entry name" value="RESPONSE_REGULATORY"/>
    <property type="match status" value="1"/>
</dbReference>
<dbReference type="RefSeq" id="WP_169663823.1">
    <property type="nucleotide sequence ID" value="NZ_CP076133.1"/>
</dbReference>
<dbReference type="GO" id="GO:0016780">
    <property type="term" value="F:phosphotransferase activity, for other substituted phosphate groups"/>
    <property type="evidence" value="ECO:0007669"/>
    <property type="project" value="TreeGrafter"/>
</dbReference>
<dbReference type="InterPro" id="IPR001789">
    <property type="entry name" value="Sig_transdc_resp-reg_receiver"/>
</dbReference>
<keyword evidence="3" id="KW-0812">Transmembrane</keyword>
<dbReference type="Proteomes" id="UP000678679">
    <property type="component" value="Chromosome 2"/>
</dbReference>
<dbReference type="EMBL" id="CP076133">
    <property type="protein sequence ID" value="QWG04353.1"/>
    <property type="molecule type" value="Genomic_DNA"/>
</dbReference>
<accession>A0AAX1NE15</accession>